<feature type="transmembrane region" description="Helical" evidence="5">
    <location>
        <begin position="229"/>
        <end position="248"/>
    </location>
</feature>
<dbReference type="EMBL" id="CAJFDH010000006">
    <property type="protein sequence ID" value="CAD5230225.1"/>
    <property type="molecule type" value="Genomic_DNA"/>
</dbReference>
<feature type="transmembrane region" description="Helical" evidence="5">
    <location>
        <begin position="161"/>
        <end position="182"/>
    </location>
</feature>
<comment type="subcellular location">
    <subcellularLocation>
        <location evidence="1">Membrane</location>
        <topology evidence="1">Multi-pass membrane protein</topology>
    </subcellularLocation>
</comment>
<evidence type="ECO:0000256" key="4">
    <source>
        <dbReference type="ARBA" id="ARBA00023136"/>
    </source>
</evidence>
<dbReference type="Proteomes" id="UP000614601">
    <property type="component" value="Unassembled WGS sequence"/>
</dbReference>
<accession>A0A811LKS5</accession>
<name>A0A811LKS5_9BILA</name>
<gene>
    <name evidence="7" type="ORF">BOKJ2_LOCUS14029</name>
</gene>
<evidence type="ECO:0000256" key="5">
    <source>
        <dbReference type="SAM" id="Phobius"/>
    </source>
</evidence>
<evidence type="ECO:0000256" key="1">
    <source>
        <dbReference type="ARBA" id="ARBA00004141"/>
    </source>
</evidence>
<feature type="transmembrane region" description="Helical" evidence="5">
    <location>
        <begin position="102"/>
        <end position="124"/>
    </location>
</feature>
<dbReference type="AlphaFoldDB" id="A0A811LKS5"/>
<keyword evidence="3 5" id="KW-1133">Transmembrane helix</keyword>
<dbReference type="InterPro" id="IPR039871">
    <property type="entry name" value="FAM8A1"/>
</dbReference>
<keyword evidence="4 5" id="KW-0472">Membrane</keyword>
<dbReference type="Pfam" id="PF06271">
    <property type="entry name" value="RDD"/>
    <property type="match status" value="1"/>
</dbReference>
<evidence type="ECO:0000313" key="8">
    <source>
        <dbReference type="Proteomes" id="UP000614601"/>
    </source>
</evidence>
<dbReference type="Proteomes" id="UP000783686">
    <property type="component" value="Unassembled WGS sequence"/>
</dbReference>
<dbReference type="OrthoDB" id="10061042at2759"/>
<evidence type="ECO:0000259" key="6">
    <source>
        <dbReference type="Pfam" id="PF06271"/>
    </source>
</evidence>
<dbReference type="PANTHER" id="PTHR13659:SF5">
    <property type="entry name" value="PROTEIN FAM8A1"/>
    <property type="match status" value="1"/>
</dbReference>
<evidence type="ECO:0000256" key="2">
    <source>
        <dbReference type="ARBA" id="ARBA00022692"/>
    </source>
</evidence>
<keyword evidence="2 5" id="KW-0812">Transmembrane</keyword>
<evidence type="ECO:0000256" key="3">
    <source>
        <dbReference type="ARBA" id="ARBA00022989"/>
    </source>
</evidence>
<reference evidence="7" key="1">
    <citation type="submission" date="2020-09" db="EMBL/GenBank/DDBJ databases">
        <authorList>
            <person name="Kikuchi T."/>
        </authorList>
    </citation>
    <scope>NUCLEOTIDE SEQUENCE</scope>
    <source>
        <strain evidence="7">SH1</strain>
    </source>
</reference>
<dbReference type="GO" id="GO:0016020">
    <property type="term" value="C:membrane"/>
    <property type="evidence" value="ECO:0007669"/>
    <property type="project" value="UniProtKB-SubCell"/>
</dbReference>
<dbReference type="InterPro" id="IPR010432">
    <property type="entry name" value="RDD"/>
</dbReference>
<dbReference type="PANTHER" id="PTHR13659">
    <property type="entry name" value="AUTOSOMAL HIGHLY CONSERVED PROTEIN"/>
    <property type="match status" value="1"/>
</dbReference>
<organism evidence="7 8">
    <name type="scientific">Bursaphelenchus okinawaensis</name>
    <dbReference type="NCBI Taxonomy" id="465554"/>
    <lineage>
        <taxon>Eukaryota</taxon>
        <taxon>Metazoa</taxon>
        <taxon>Ecdysozoa</taxon>
        <taxon>Nematoda</taxon>
        <taxon>Chromadorea</taxon>
        <taxon>Rhabditida</taxon>
        <taxon>Tylenchina</taxon>
        <taxon>Tylenchomorpha</taxon>
        <taxon>Aphelenchoidea</taxon>
        <taxon>Aphelenchoididae</taxon>
        <taxon>Bursaphelenchus</taxon>
    </lineage>
</organism>
<protein>
    <recommendedName>
        <fullName evidence="6">RDD domain-containing protein</fullName>
    </recommendedName>
</protein>
<keyword evidence="8" id="KW-1185">Reference proteome</keyword>
<comment type="caution">
    <text evidence="7">The sequence shown here is derived from an EMBL/GenBank/DDBJ whole genome shotgun (WGS) entry which is preliminary data.</text>
</comment>
<dbReference type="EMBL" id="CAJFCW020000006">
    <property type="protein sequence ID" value="CAG9127616.1"/>
    <property type="molecule type" value="Genomic_DNA"/>
</dbReference>
<proteinExistence type="predicted"/>
<feature type="domain" description="RDD" evidence="6">
    <location>
        <begin position="96"/>
        <end position="256"/>
    </location>
</feature>
<evidence type="ECO:0000313" key="7">
    <source>
        <dbReference type="EMBL" id="CAD5230225.1"/>
    </source>
</evidence>
<sequence length="273" mass="31919">MLNRTLFPPNQQHKEYANANEYAEAVRDWYNKSYDWLKAQNDYFRQTNGIVNNVNQLRQRQVPGPQIVVNNVNVINNINIHRPVEESTYNERYLIPAYWRRFTAEVIDFVMVLVFKVLLIYTLIRFEVLSLNKLEIHILRMPSTDVSTWFDFTSPRMKEELISKAISIFIEIMFLNFGFLICPPGTTPGKLMLDIKVIRARNIQGLTADEVQLQRFVSIGLKKTILRTCLKYIVNSAMFPLGIFAYAFSFNRAFYDLQAETIVVSLEPTQIMQ</sequence>